<evidence type="ECO:0000256" key="1">
    <source>
        <dbReference type="SAM" id="MobiDB-lite"/>
    </source>
</evidence>
<dbReference type="InterPro" id="IPR036938">
    <property type="entry name" value="PAP2/HPO_sf"/>
</dbReference>
<evidence type="ECO:0000313" key="3">
    <source>
        <dbReference type="EMBL" id="HCB75630.1"/>
    </source>
</evidence>
<dbReference type="InterPro" id="IPR000326">
    <property type="entry name" value="PAP2/HPO"/>
</dbReference>
<dbReference type="EMBL" id="DOYJ01000157">
    <property type="protein sequence ID" value="HCB75630.1"/>
    <property type="molecule type" value="Genomic_DNA"/>
</dbReference>
<gene>
    <name evidence="3" type="ORF">DEP91_05575</name>
</gene>
<dbReference type="AlphaFoldDB" id="A0A3D0WAE4"/>
<feature type="compositionally biased region" description="Basic and acidic residues" evidence="1">
    <location>
        <begin position="94"/>
        <end position="117"/>
    </location>
</feature>
<dbReference type="Pfam" id="PF01569">
    <property type="entry name" value="PAP2"/>
    <property type="match status" value="1"/>
</dbReference>
<evidence type="ECO:0000313" key="4">
    <source>
        <dbReference type="Proteomes" id="UP000262699"/>
    </source>
</evidence>
<evidence type="ECO:0000259" key="2">
    <source>
        <dbReference type="SMART" id="SM00014"/>
    </source>
</evidence>
<proteinExistence type="predicted"/>
<feature type="region of interest" description="Disordered" evidence="1">
    <location>
        <begin position="94"/>
        <end position="121"/>
    </location>
</feature>
<comment type="caution">
    <text evidence="3">The sequence shown here is derived from an EMBL/GenBank/DDBJ whole genome shotgun (WGS) entry which is preliminary data.</text>
</comment>
<reference evidence="3 4" key="1">
    <citation type="journal article" date="2018" name="Nat. Biotechnol.">
        <title>A standardized bacterial taxonomy based on genome phylogeny substantially revises the tree of life.</title>
        <authorList>
            <person name="Parks D.H."/>
            <person name="Chuvochina M."/>
            <person name="Waite D.W."/>
            <person name="Rinke C."/>
            <person name="Skarshewski A."/>
            <person name="Chaumeil P.A."/>
            <person name="Hugenholtz P."/>
        </authorList>
    </citation>
    <scope>NUCLEOTIDE SEQUENCE [LARGE SCALE GENOMIC DNA]</scope>
    <source>
        <strain evidence="3">UBA9015</strain>
    </source>
</reference>
<dbReference type="SMART" id="SM00014">
    <property type="entry name" value="acidPPc"/>
    <property type="match status" value="1"/>
</dbReference>
<dbReference type="SUPFAM" id="SSF48317">
    <property type="entry name" value="Acid phosphatase/Vanadium-dependent haloperoxidase"/>
    <property type="match status" value="1"/>
</dbReference>
<dbReference type="Gene3D" id="1.20.144.10">
    <property type="entry name" value="Phosphatidic acid phosphatase type 2/haloperoxidase"/>
    <property type="match status" value="1"/>
</dbReference>
<dbReference type="Proteomes" id="UP000262699">
    <property type="component" value="Unassembled WGS sequence"/>
</dbReference>
<dbReference type="CDD" id="cd01610">
    <property type="entry name" value="PAP2_like"/>
    <property type="match status" value="1"/>
</dbReference>
<accession>A0A3D0WAE4</accession>
<sequence>MKIVETLKDTVSAVEAADLRVTRALAPHRHKPEVREAGRWSEIADQPPLIAISAAVLVAGLAMRRTGLARTGGRMLAAHLLATGVKTAMKRSIDRTRPDEALDEGYRAEPGDSEAHELSSFPSGHTAGAVAVAEAVAREAPVLAVPIRLLAAAVALVQLPRAKHFVSDVAVGAAIGWASERVVDALLTRNPAKAGVQSGEGR</sequence>
<name>A0A3D0WAE4_9SPHN</name>
<feature type="domain" description="Phosphatidic acid phosphatase type 2/haloperoxidase" evidence="2">
    <location>
        <begin position="71"/>
        <end position="184"/>
    </location>
</feature>
<protein>
    <submittedName>
        <fullName evidence="3">PA-phosphatase</fullName>
    </submittedName>
</protein>
<organism evidence="3 4">
    <name type="scientific">Sphingomonas bacterium</name>
    <dbReference type="NCBI Taxonomy" id="1895847"/>
    <lineage>
        <taxon>Bacteria</taxon>
        <taxon>Pseudomonadati</taxon>
        <taxon>Pseudomonadota</taxon>
        <taxon>Alphaproteobacteria</taxon>
        <taxon>Sphingomonadales</taxon>
        <taxon>Sphingomonadaceae</taxon>
        <taxon>Sphingomonas</taxon>
    </lineage>
</organism>